<feature type="domain" description="GGDEF" evidence="3">
    <location>
        <begin position="278"/>
        <end position="410"/>
    </location>
</feature>
<evidence type="ECO:0008006" key="6">
    <source>
        <dbReference type="Google" id="ProtNLM"/>
    </source>
</evidence>
<dbReference type="AlphaFoldDB" id="A0A8J3JUM0"/>
<feature type="domain" description="EAL" evidence="2">
    <location>
        <begin position="419"/>
        <end position="675"/>
    </location>
</feature>
<gene>
    <name evidence="4" type="ORF">Cch02nite_07900</name>
</gene>
<feature type="transmembrane region" description="Helical" evidence="1">
    <location>
        <begin position="81"/>
        <end position="111"/>
    </location>
</feature>
<dbReference type="CDD" id="cd01948">
    <property type="entry name" value="EAL"/>
    <property type="match status" value="1"/>
</dbReference>
<dbReference type="SUPFAM" id="SSF141868">
    <property type="entry name" value="EAL domain-like"/>
    <property type="match status" value="1"/>
</dbReference>
<dbReference type="Pfam" id="PF00990">
    <property type="entry name" value="GGDEF"/>
    <property type="match status" value="1"/>
</dbReference>
<feature type="transmembrane region" description="Helical" evidence="1">
    <location>
        <begin position="150"/>
        <end position="169"/>
    </location>
</feature>
<dbReference type="RefSeq" id="WP_203736095.1">
    <property type="nucleotide sequence ID" value="NZ_BAAALB010000054.1"/>
</dbReference>
<dbReference type="PROSITE" id="PS50883">
    <property type="entry name" value="EAL"/>
    <property type="match status" value="1"/>
</dbReference>
<dbReference type="InterPro" id="IPR001633">
    <property type="entry name" value="EAL_dom"/>
</dbReference>
<keyword evidence="1" id="KW-1133">Transmembrane helix</keyword>
<dbReference type="InterPro" id="IPR000160">
    <property type="entry name" value="GGDEF_dom"/>
</dbReference>
<evidence type="ECO:0000256" key="1">
    <source>
        <dbReference type="SAM" id="Phobius"/>
    </source>
</evidence>
<dbReference type="InterPro" id="IPR029787">
    <property type="entry name" value="Nucleotide_cyclase"/>
</dbReference>
<dbReference type="PROSITE" id="PS50887">
    <property type="entry name" value="GGDEF"/>
    <property type="match status" value="1"/>
</dbReference>
<accession>A0A8J3JUM0</accession>
<dbReference type="CDD" id="cd01949">
    <property type="entry name" value="GGDEF"/>
    <property type="match status" value="1"/>
</dbReference>
<dbReference type="InterPro" id="IPR052155">
    <property type="entry name" value="Biofilm_reg_signaling"/>
</dbReference>
<dbReference type="Proteomes" id="UP000619293">
    <property type="component" value="Unassembled WGS sequence"/>
</dbReference>
<feature type="transmembrane region" description="Helical" evidence="1">
    <location>
        <begin position="54"/>
        <end position="75"/>
    </location>
</feature>
<keyword evidence="1" id="KW-0472">Membrane</keyword>
<organism evidence="4 5">
    <name type="scientific">Catellatospora chokoriensis</name>
    <dbReference type="NCBI Taxonomy" id="310353"/>
    <lineage>
        <taxon>Bacteria</taxon>
        <taxon>Bacillati</taxon>
        <taxon>Actinomycetota</taxon>
        <taxon>Actinomycetes</taxon>
        <taxon>Micromonosporales</taxon>
        <taxon>Micromonosporaceae</taxon>
        <taxon>Catellatospora</taxon>
    </lineage>
</organism>
<protein>
    <recommendedName>
        <fullName evidence="6">Diguanylate cyclase (GGDEF)-like protein</fullName>
    </recommendedName>
</protein>
<dbReference type="Gene3D" id="3.20.20.450">
    <property type="entry name" value="EAL domain"/>
    <property type="match status" value="1"/>
</dbReference>
<dbReference type="SUPFAM" id="SSF55073">
    <property type="entry name" value="Nucleotide cyclase"/>
    <property type="match status" value="1"/>
</dbReference>
<dbReference type="NCBIfam" id="TIGR00254">
    <property type="entry name" value="GGDEF"/>
    <property type="match status" value="1"/>
</dbReference>
<evidence type="ECO:0000259" key="3">
    <source>
        <dbReference type="PROSITE" id="PS50887"/>
    </source>
</evidence>
<dbReference type="InterPro" id="IPR043128">
    <property type="entry name" value="Rev_trsase/Diguanyl_cyclase"/>
</dbReference>
<dbReference type="SMART" id="SM00052">
    <property type="entry name" value="EAL"/>
    <property type="match status" value="1"/>
</dbReference>
<feature type="transmembrane region" description="Helical" evidence="1">
    <location>
        <begin position="123"/>
        <end position="144"/>
    </location>
</feature>
<sequence>MAATPQALQAHRNRVPAERRRNFGVYVIAITVAAAAITLRDFTQLPSVLEHAPLGFWVLAGLAVAGDALPVTLPGRWNTSAIYPSICFTFAIMIDSGLAAAVVVQGLAVAVASLRLRHALWRAVFNLGQYTLAFGFAYAVLHLLSGDAPAGLPALAASAAAWFAVKYLTTATAIWLRDGGSLLPIIMGPLANEALSTGALLMLGPVIAAQTEVAPELVLALILPLLAVRRLSIITAEQNHLANIDTLTGLANRKALIGEVSAAVAGHAQRAVQGDPRSRFGLLLLDLDRFKHVNDSLGHEVGDRLLIAVGDRLDRLVRPGDLVARLGGDEFAVVAKRLDSPDQARELAEQIEQALTAPVVLDGLPLDVGGSIGIAIYPDHGTNFATLLRHADVAMYTAKHDGDGVAVYDPDADQNSPQRLSLLADLRTMLGQPDRGGLRLFYQPQVEISTGEVVGVEALLRWQHPTRGPVSPDELIRVAEPSSVMRLLTRWVVEEAVIQLAKWSASGMQVRMAVNVSVRDLHTGAIVEQIEELLQRYGVPPYRLQLEITESALMADPHRVLATLTRLQLLGVGIALDDFGTGYSSLQHLRRLPLSEVKIDRSFVMAMADDPDDLVIVRSIIELAGALGLRVVAEGVEDERAWRLLQSAGCEVAQGWFYARPLPPDELADWLSRTTLPARSV</sequence>
<evidence type="ECO:0000313" key="5">
    <source>
        <dbReference type="Proteomes" id="UP000619293"/>
    </source>
</evidence>
<dbReference type="Gene3D" id="3.30.70.270">
    <property type="match status" value="1"/>
</dbReference>
<dbReference type="Pfam" id="PF00563">
    <property type="entry name" value="EAL"/>
    <property type="match status" value="1"/>
</dbReference>
<name>A0A8J3JUM0_9ACTN</name>
<keyword evidence="5" id="KW-1185">Reference proteome</keyword>
<dbReference type="PANTHER" id="PTHR44757:SF2">
    <property type="entry name" value="BIOFILM ARCHITECTURE MAINTENANCE PROTEIN MBAA"/>
    <property type="match status" value="1"/>
</dbReference>
<evidence type="ECO:0000259" key="2">
    <source>
        <dbReference type="PROSITE" id="PS50883"/>
    </source>
</evidence>
<proteinExistence type="predicted"/>
<dbReference type="InterPro" id="IPR035919">
    <property type="entry name" value="EAL_sf"/>
</dbReference>
<dbReference type="PANTHER" id="PTHR44757">
    <property type="entry name" value="DIGUANYLATE CYCLASE DGCP"/>
    <property type="match status" value="1"/>
</dbReference>
<feature type="transmembrane region" description="Helical" evidence="1">
    <location>
        <begin position="23"/>
        <end position="42"/>
    </location>
</feature>
<keyword evidence="1" id="KW-0812">Transmembrane</keyword>
<evidence type="ECO:0000313" key="4">
    <source>
        <dbReference type="EMBL" id="GIF87346.1"/>
    </source>
</evidence>
<dbReference type="EMBL" id="BONG01000003">
    <property type="protein sequence ID" value="GIF87346.1"/>
    <property type="molecule type" value="Genomic_DNA"/>
</dbReference>
<dbReference type="SMART" id="SM00267">
    <property type="entry name" value="GGDEF"/>
    <property type="match status" value="1"/>
</dbReference>
<reference evidence="4 5" key="1">
    <citation type="submission" date="2021-01" db="EMBL/GenBank/DDBJ databases">
        <title>Whole genome shotgun sequence of Catellatospora chokoriensis NBRC 107358.</title>
        <authorList>
            <person name="Komaki H."/>
            <person name="Tamura T."/>
        </authorList>
    </citation>
    <scope>NUCLEOTIDE SEQUENCE [LARGE SCALE GENOMIC DNA]</scope>
    <source>
        <strain evidence="4 5">NBRC 107358</strain>
    </source>
</reference>
<comment type="caution">
    <text evidence="4">The sequence shown here is derived from an EMBL/GenBank/DDBJ whole genome shotgun (WGS) entry which is preliminary data.</text>
</comment>